<keyword evidence="10" id="KW-1185">Reference proteome</keyword>
<evidence type="ECO:0000313" key="9">
    <source>
        <dbReference type="EMBL" id="KAF8888728.1"/>
    </source>
</evidence>
<dbReference type="InterPro" id="IPR011009">
    <property type="entry name" value="Kinase-like_dom_sf"/>
</dbReference>
<keyword evidence="5" id="KW-0418">Kinase</keyword>
<keyword evidence="2" id="KW-0723">Serine/threonine-protein kinase</keyword>
<evidence type="ECO:0000313" key="10">
    <source>
        <dbReference type="Proteomes" id="UP000724874"/>
    </source>
</evidence>
<dbReference type="EC" id="2.7.11.1" evidence="1"/>
<proteinExistence type="predicted"/>
<comment type="caution">
    <text evidence="9">The sequence shown here is derived from an EMBL/GenBank/DDBJ whole genome shotgun (WGS) entry which is preliminary data.</text>
</comment>
<gene>
    <name evidence="9" type="ORF">CPB84DRAFT_1625361</name>
</gene>
<evidence type="ECO:0000256" key="6">
    <source>
        <dbReference type="ARBA" id="ARBA00022840"/>
    </source>
</evidence>
<dbReference type="GO" id="GO:0050684">
    <property type="term" value="P:regulation of mRNA processing"/>
    <property type="evidence" value="ECO:0007669"/>
    <property type="project" value="TreeGrafter"/>
</dbReference>
<dbReference type="Gene3D" id="3.30.200.20">
    <property type="entry name" value="Phosphorylase Kinase, domain 1"/>
    <property type="match status" value="1"/>
</dbReference>
<feature type="non-terminal residue" evidence="9">
    <location>
        <position position="81"/>
    </location>
</feature>
<dbReference type="GO" id="GO:0004674">
    <property type="term" value="F:protein serine/threonine kinase activity"/>
    <property type="evidence" value="ECO:0007669"/>
    <property type="project" value="UniProtKB-KW"/>
</dbReference>
<dbReference type="AlphaFoldDB" id="A0A9P5NJD8"/>
<accession>A0A9P5NJD8</accession>
<keyword evidence="4" id="KW-0547">Nucleotide-binding</keyword>
<keyword evidence="6" id="KW-0067">ATP-binding</keyword>
<dbReference type="OrthoDB" id="5979581at2759"/>
<name>A0A9P5NJD8_GYMJU</name>
<dbReference type="GO" id="GO:0005737">
    <property type="term" value="C:cytoplasm"/>
    <property type="evidence" value="ECO:0007669"/>
    <property type="project" value="TreeGrafter"/>
</dbReference>
<evidence type="ECO:0000256" key="2">
    <source>
        <dbReference type="ARBA" id="ARBA00022527"/>
    </source>
</evidence>
<comment type="catalytic activity">
    <reaction evidence="7">
        <text>L-threonyl-[protein] + ATP = O-phospho-L-threonyl-[protein] + ADP + H(+)</text>
        <dbReference type="Rhea" id="RHEA:46608"/>
        <dbReference type="Rhea" id="RHEA-COMP:11060"/>
        <dbReference type="Rhea" id="RHEA-COMP:11605"/>
        <dbReference type="ChEBI" id="CHEBI:15378"/>
        <dbReference type="ChEBI" id="CHEBI:30013"/>
        <dbReference type="ChEBI" id="CHEBI:30616"/>
        <dbReference type="ChEBI" id="CHEBI:61977"/>
        <dbReference type="ChEBI" id="CHEBI:456216"/>
        <dbReference type="EC" id="2.7.11.1"/>
    </reaction>
</comment>
<reference evidence="9" key="1">
    <citation type="submission" date="2020-11" db="EMBL/GenBank/DDBJ databases">
        <authorList>
            <consortium name="DOE Joint Genome Institute"/>
            <person name="Ahrendt S."/>
            <person name="Riley R."/>
            <person name="Andreopoulos W."/>
            <person name="LaButti K."/>
            <person name="Pangilinan J."/>
            <person name="Ruiz-duenas F.J."/>
            <person name="Barrasa J.M."/>
            <person name="Sanchez-Garcia M."/>
            <person name="Camarero S."/>
            <person name="Miyauchi S."/>
            <person name="Serrano A."/>
            <person name="Linde D."/>
            <person name="Babiker R."/>
            <person name="Drula E."/>
            <person name="Ayuso-Fernandez I."/>
            <person name="Pacheco R."/>
            <person name="Padilla G."/>
            <person name="Ferreira P."/>
            <person name="Barriuso J."/>
            <person name="Kellner H."/>
            <person name="Castanera R."/>
            <person name="Alfaro M."/>
            <person name="Ramirez L."/>
            <person name="Pisabarro A.G."/>
            <person name="Kuo A."/>
            <person name="Tritt A."/>
            <person name="Lipzen A."/>
            <person name="He G."/>
            <person name="Yan M."/>
            <person name="Ng V."/>
            <person name="Cullen D."/>
            <person name="Martin F."/>
            <person name="Rosso M.-N."/>
            <person name="Henrissat B."/>
            <person name="Hibbett D."/>
            <person name="Martinez A.T."/>
            <person name="Grigoriev I.V."/>
        </authorList>
    </citation>
    <scope>NUCLEOTIDE SEQUENCE</scope>
    <source>
        <strain evidence="9">AH 44721</strain>
    </source>
</reference>
<feature type="non-terminal residue" evidence="9">
    <location>
        <position position="1"/>
    </location>
</feature>
<sequence length="81" mass="9276">VATMNPNHPGYQHCLILQDSLVSDSYHSPHMSLVFNVLGSDMLSLQKTQLNHIFSLHIAKRIIKQVLLTLDYLHRDCDLVH</sequence>
<evidence type="ECO:0000256" key="8">
    <source>
        <dbReference type="ARBA" id="ARBA00048679"/>
    </source>
</evidence>
<dbReference type="PANTHER" id="PTHR47634">
    <property type="entry name" value="PROTEIN KINASE DOMAIN-CONTAINING PROTEIN-RELATED"/>
    <property type="match status" value="1"/>
</dbReference>
<keyword evidence="3" id="KW-0808">Transferase</keyword>
<comment type="catalytic activity">
    <reaction evidence="8">
        <text>L-seryl-[protein] + ATP = O-phospho-L-seryl-[protein] + ADP + H(+)</text>
        <dbReference type="Rhea" id="RHEA:17989"/>
        <dbReference type="Rhea" id="RHEA-COMP:9863"/>
        <dbReference type="Rhea" id="RHEA-COMP:11604"/>
        <dbReference type="ChEBI" id="CHEBI:15378"/>
        <dbReference type="ChEBI" id="CHEBI:29999"/>
        <dbReference type="ChEBI" id="CHEBI:30616"/>
        <dbReference type="ChEBI" id="CHEBI:83421"/>
        <dbReference type="ChEBI" id="CHEBI:456216"/>
        <dbReference type="EC" id="2.7.11.1"/>
    </reaction>
</comment>
<dbReference type="GO" id="GO:0005634">
    <property type="term" value="C:nucleus"/>
    <property type="evidence" value="ECO:0007669"/>
    <property type="project" value="TreeGrafter"/>
</dbReference>
<dbReference type="Gene3D" id="1.10.510.10">
    <property type="entry name" value="Transferase(Phosphotransferase) domain 1"/>
    <property type="match status" value="1"/>
</dbReference>
<dbReference type="SUPFAM" id="SSF56112">
    <property type="entry name" value="Protein kinase-like (PK-like)"/>
    <property type="match status" value="1"/>
</dbReference>
<organism evidence="9 10">
    <name type="scientific">Gymnopilus junonius</name>
    <name type="common">Spectacular rustgill mushroom</name>
    <name type="synonym">Gymnopilus spectabilis subsp. junonius</name>
    <dbReference type="NCBI Taxonomy" id="109634"/>
    <lineage>
        <taxon>Eukaryota</taxon>
        <taxon>Fungi</taxon>
        <taxon>Dikarya</taxon>
        <taxon>Basidiomycota</taxon>
        <taxon>Agaricomycotina</taxon>
        <taxon>Agaricomycetes</taxon>
        <taxon>Agaricomycetidae</taxon>
        <taxon>Agaricales</taxon>
        <taxon>Agaricineae</taxon>
        <taxon>Hymenogastraceae</taxon>
        <taxon>Gymnopilus</taxon>
    </lineage>
</organism>
<dbReference type="Proteomes" id="UP000724874">
    <property type="component" value="Unassembled WGS sequence"/>
</dbReference>
<dbReference type="InterPro" id="IPR051334">
    <property type="entry name" value="SRPK"/>
</dbReference>
<evidence type="ECO:0000256" key="4">
    <source>
        <dbReference type="ARBA" id="ARBA00022741"/>
    </source>
</evidence>
<evidence type="ECO:0000256" key="5">
    <source>
        <dbReference type="ARBA" id="ARBA00022777"/>
    </source>
</evidence>
<evidence type="ECO:0000256" key="1">
    <source>
        <dbReference type="ARBA" id="ARBA00012513"/>
    </source>
</evidence>
<protein>
    <recommendedName>
        <fullName evidence="1">non-specific serine/threonine protein kinase</fullName>
        <ecNumber evidence="1">2.7.11.1</ecNumber>
    </recommendedName>
</protein>
<dbReference type="PANTHER" id="PTHR47634:SF9">
    <property type="entry name" value="PROTEIN KINASE DOMAIN-CONTAINING PROTEIN-RELATED"/>
    <property type="match status" value="1"/>
</dbReference>
<evidence type="ECO:0000256" key="7">
    <source>
        <dbReference type="ARBA" id="ARBA00047899"/>
    </source>
</evidence>
<evidence type="ECO:0000256" key="3">
    <source>
        <dbReference type="ARBA" id="ARBA00022679"/>
    </source>
</evidence>
<dbReference type="GO" id="GO:0000245">
    <property type="term" value="P:spliceosomal complex assembly"/>
    <property type="evidence" value="ECO:0007669"/>
    <property type="project" value="TreeGrafter"/>
</dbReference>
<dbReference type="GO" id="GO:0005524">
    <property type="term" value="F:ATP binding"/>
    <property type="evidence" value="ECO:0007669"/>
    <property type="project" value="UniProtKB-KW"/>
</dbReference>
<dbReference type="EMBL" id="JADNYJ010000083">
    <property type="protein sequence ID" value="KAF8888728.1"/>
    <property type="molecule type" value="Genomic_DNA"/>
</dbReference>